<dbReference type="AlphaFoldDB" id="A0A9P1IA03"/>
<protein>
    <submittedName>
        <fullName evidence="2">Uncharacterized protein</fullName>
    </submittedName>
</protein>
<feature type="compositionally biased region" description="Basic and acidic residues" evidence="1">
    <location>
        <begin position="56"/>
        <end position="71"/>
    </location>
</feature>
<dbReference type="EMBL" id="CANHGI010000002">
    <property type="protein sequence ID" value="CAI5440788.1"/>
    <property type="molecule type" value="Genomic_DNA"/>
</dbReference>
<evidence type="ECO:0000313" key="2">
    <source>
        <dbReference type="EMBL" id="CAI5440788.1"/>
    </source>
</evidence>
<accession>A0A9P1IA03</accession>
<feature type="compositionally biased region" description="Basic residues" evidence="1">
    <location>
        <begin position="34"/>
        <end position="48"/>
    </location>
</feature>
<evidence type="ECO:0000256" key="1">
    <source>
        <dbReference type="SAM" id="MobiDB-lite"/>
    </source>
</evidence>
<keyword evidence="3" id="KW-1185">Reference proteome</keyword>
<evidence type="ECO:0000313" key="3">
    <source>
        <dbReference type="Proteomes" id="UP001152747"/>
    </source>
</evidence>
<proteinExistence type="predicted"/>
<reference evidence="2" key="1">
    <citation type="submission" date="2022-11" db="EMBL/GenBank/DDBJ databases">
        <authorList>
            <person name="Kikuchi T."/>
        </authorList>
    </citation>
    <scope>NUCLEOTIDE SEQUENCE</scope>
    <source>
        <strain evidence="2">PS1010</strain>
    </source>
</reference>
<gene>
    <name evidence="2" type="ORF">CAMP_LOCUS3425</name>
</gene>
<feature type="compositionally biased region" description="Polar residues" evidence="1">
    <location>
        <begin position="131"/>
        <end position="143"/>
    </location>
</feature>
<name>A0A9P1IA03_9PELO</name>
<sequence>MILIIIGTISTITIFTLFFCTSGKQMTANGKKEKVIKKKGKKASKKTPVRSPSPVKSREKSKENTRSRSKESTSAGSKNTENSEKEKMKKSKAKAVKSTEDEAESQFIVNIKPKEMEEPKTDLDSHEDDGPSSTTNRTTSMEPTYNKPPSKIKPVENTVIDKSAQKRNAPSHEICRVQHSPKNNNKKESIRMYV</sequence>
<comment type="caution">
    <text evidence="2">The sequence shown here is derived from an EMBL/GenBank/DDBJ whole genome shotgun (WGS) entry which is preliminary data.</text>
</comment>
<feature type="compositionally biased region" description="Basic and acidic residues" evidence="1">
    <location>
        <begin position="185"/>
        <end position="194"/>
    </location>
</feature>
<feature type="compositionally biased region" description="Basic and acidic residues" evidence="1">
    <location>
        <begin position="112"/>
        <end position="124"/>
    </location>
</feature>
<organism evidence="2 3">
    <name type="scientific">Caenorhabditis angaria</name>
    <dbReference type="NCBI Taxonomy" id="860376"/>
    <lineage>
        <taxon>Eukaryota</taxon>
        <taxon>Metazoa</taxon>
        <taxon>Ecdysozoa</taxon>
        <taxon>Nematoda</taxon>
        <taxon>Chromadorea</taxon>
        <taxon>Rhabditida</taxon>
        <taxon>Rhabditina</taxon>
        <taxon>Rhabditomorpha</taxon>
        <taxon>Rhabditoidea</taxon>
        <taxon>Rhabditidae</taxon>
        <taxon>Peloderinae</taxon>
        <taxon>Caenorhabditis</taxon>
    </lineage>
</organism>
<dbReference type="Proteomes" id="UP001152747">
    <property type="component" value="Unassembled WGS sequence"/>
</dbReference>
<feature type="region of interest" description="Disordered" evidence="1">
    <location>
        <begin position="29"/>
        <end position="194"/>
    </location>
</feature>